<feature type="region of interest" description="Disordered" evidence="2">
    <location>
        <begin position="63"/>
        <end position="82"/>
    </location>
</feature>
<gene>
    <name evidence="4" type="ORF">NUH29_02010</name>
</gene>
<dbReference type="SMART" id="SM00530">
    <property type="entry name" value="HTH_XRE"/>
    <property type="match status" value="1"/>
</dbReference>
<dbReference type="InterPro" id="IPR010982">
    <property type="entry name" value="Lambda_DNA-bd_dom_sf"/>
</dbReference>
<evidence type="ECO:0000259" key="3">
    <source>
        <dbReference type="PROSITE" id="PS50943"/>
    </source>
</evidence>
<dbReference type="PANTHER" id="PTHR46558:SF4">
    <property type="entry name" value="DNA-BIDING PHAGE PROTEIN"/>
    <property type="match status" value="1"/>
</dbReference>
<organism evidence="4 5">
    <name type="scientific">Protaetiibacter mangrovi</name>
    <dbReference type="NCBI Taxonomy" id="2970926"/>
    <lineage>
        <taxon>Bacteria</taxon>
        <taxon>Bacillati</taxon>
        <taxon>Actinomycetota</taxon>
        <taxon>Actinomycetes</taxon>
        <taxon>Micrococcales</taxon>
        <taxon>Microbacteriaceae</taxon>
        <taxon>Protaetiibacter</taxon>
    </lineage>
</organism>
<dbReference type="Proteomes" id="UP001205337">
    <property type="component" value="Unassembled WGS sequence"/>
</dbReference>
<dbReference type="RefSeq" id="WP_258797221.1">
    <property type="nucleotide sequence ID" value="NZ_JANTHX010000003.1"/>
</dbReference>
<keyword evidence="1" id="KW-0238">DNA-binding</keyword>
<dbReference type="InterPro" id="IPR001387">
    <property type="entry name" value="Cro/C1-type_HTH"/>
</dbReference>
<evidence type="ECO:0000313" key="5">
    <source>
        <dbReference type="Proteomes" id="UP001205337"/>
    </source>
</evidence>
<evidence type="ECO:0000256" key="1">
    <source>
        <dbReference type="ARBA" id="ARBA00023125"/>
    </source>
</evidence>
<dbReference type="Gene3D" id="1.10.260.40">
    <property type="entry name" value="lambda repressor-like DNA-binding domains"/>
    <property type="match status" value="1"/>
</dbReference>
<dbReference type="PANTHER" id="PTHR46558">
    <property type="entry name" value="TRACRIPTIONAL REGULATORY PROTEIN-RELATED-RELATED"/>
    <property type="match status" value="1"/>
</dbReference>
<dbReference type="PROSITE" id="PS50943">
    <property type="entry name" value="HTH_CROC1"/>
    <property type="match status" value="1"/>
</dbReference>
<dbReference type="CDD" id="cd00093">
    <property type="entry name" value="HTH_XRE"/>
    <property type="match status" value="1"/>
</dbReference>
<dbReference type="Pfam" id="PF01381">
    <property type="entry name" value="HTH_3"/>
    <property type="match status" value="1"/>
</dbReference>
<accession>A0ABT1ZCA7</accession>
<evidence type="ECO:0000256" key="2">
    <source>
        <dbReference type="SAM" id="MobiDB-lite"/>
    </source>
</evidence>
<name>A0ABT1ZCA7_9MICO</name>
<sequence length="82" mass="9408">MRNRLRELRGERHWTQGDLAERLQVSRQTVNAIEVGKYDPSLPVAFRISAVFGLPIEAIFLGGEENEENEEKENDRPISDLT</sequence>
<protein>
    <submittedName>
        <fullName evidence="4">Helix-turn-helix transcriptional regulator</fullName>
    </submittedName>
</protein>
<feature type="compositionally biased region" description="Basic and acidic residues" evidence="2">
    <location>
        <begin position="73"/>
        <end position="82"/>
    </location>
</feature>
<keyword evidence="5" id="KW-1185">Reference proteome</keyword>
<comment type="caution">
    <text evidence="4">The sequence shown here is derived from an EMBL/GenBank/DDBJ whole genome shotgun (WGS) entry which is preliminary data.</text>
</comment>
<dbReference type="SUPFAM" id="SSF47413">
    <property type="entry name" value="lambda repressor-like DNA-binding domains"/>
    <property type="match status" value="1"/>
</dbReference>
<proteinExistence type="predicted"/>
<feature type="domain" description="HTH cro/C1-type" evidence="3">
    <location>
        <begin position="5"/>
        <end position="59"/>
    </location>
</feature>
<dbReference type="EMBL" id="JANTHX010000003">
    <property type="protein sequence ID" value="MCS0498321.1"/>
    <property type="molecule type" value="Genomic_DNA"/>
</dbReference>
<evidence type="ECO:0000313" key="4">
    <source>
        <dbReference type="EMBL" id="MCS0498321.1"/>
    </source>
</evidence>
<reference evidence="4 5" key="1">
    <citation type="submission" date="2022-08" db="EMBL/GenBank/DDBJ databases">
        <authorList>
            <person name="Li F."/>
        </authorList>
    </citation>
    <scope>NUCLEOTIDE SEQUENCE [LARGE SCALE GENOMIC DNA]</scope>
    <source>
        <strain evidence="4 5">10F1B-8-1</strain>
    </source>
</reference>